<reference evidence="1" key="1">
    <citation type="submission" date="2020-12" db="EMBL/GenBank/DDBJ databases">
        <authorList>
            <consortium name="Molecular Ecology Group"/>
        </authorList>
    </citation>
    <scope>NUCLEOTIDE SEQUENCE</scope>
    <source>
        <strain evidence="1">TBG_1078</strain>
    </source>
</reference>
<dbReference type="EMBL" id="CAJHUB010000789">
    <property type="protein sequence ID" value="CAD7694174.1"/>
    <property type="molecule type" value="Genomic_DNA"/>
</dbReference>
<keyword evidence="2" id="KW-1185">Reference proteome</keyword>
<sequence>MTRGAQLAPGLLFSLTCRNGLIVEEGQYVHNIPYKITNRKYPKLEEVVMCLVEQLRTCYKCCRAQCGHCWRDCGQAGPSVSTSVYLIPHGGFPKPGM</sequence>
<organism evidence="1 2">
    <name type="scientific">Nyctereutes procyonoides</name>
    <name type="common">Raccoon dog</name>
    <name type="synonym">Canis procyonoides</name>
    <dbReference type="NCBI Taxonomy" id="34880"/>
    <lineage>
        <taxon>Eukaryota</taxon>
        <taxon>Metazoa</taxon>
        <taxon>Chordata</taxon>
        <taxon>Craniata</taxon>
        <taxon>Vertebrata</taxon>
        <taxon>Euteleostomi</taxon>
        <taxon>Mammalia</taxon>
        <taxon>Eutheria</taxon>
        <taxon>Laurasiatheria</taxon>
        <taxon>Carnivora</taxon>
        <taxon>Caniformia</taxon>
        <taxon>Canidae</taxon>
        <taxon>Nyctereutes</taxon>
    </lineage>
</organism>
<proteinExistence type="predicted"/>
<dbReference type="AlphaFoldDB" id="A0A811ZZ24"/>
<dbReference type="Proteomes" id="UP000645828">
    <property type="component" value="Unassembled WGS sequence"/>
</dbReference>
<accession>A0A811ZZ24</accession>
<comment type="caution">
    <text evidence="1">The sequence shown here is derived from an EMBL/GenBank/DDBJ whole genome shotgun (WGS) entry which is preliminary data.</text>
</comment>
<name>A0A811ZZ24_NYCPR</name>
<evidence type="ECO:0000313" key="1">
    <source>
        <dbReference type="EMBL" id="CAD7694174.1"/>
    </source>
</evidence>
<evidence type="ECO:0000313" key="2">
    <source>
        <dbReference type="Proteomes" id="UP000645828"/>
    </source>
</evidence>
<protein>
    <submittedName>
        <fullName evidence="1">(raccoon dog) hypothetical protein</fullName>
    </submittedName>
</protein>
<gene>
    <name evidence="1" type="ORF">NYPRO_LOCUS26966</name>
</gene>